<dbReference type="Ensembl" id="ENSAMET00000047331.1">
    <property type="protein sequence ID" value="ENSAMEP00000041591.1"/>
    <property type="gene ID" value="ENSAMEG00000013683.2"/>
</dbReference>
<dbReference type="PANTHER" id="PTHR23324">
    <property type="entry name" value="SEC14 RELATED PROTEIN"/>
    <property type="match status" value="1"/>
</dbReference>
<dbReference type="InterPro" id="IPR011074">
    <property type="entry name" value="CRAL/TRIO_N_dom"/>
</dbReference>
<dbReference type="InterPro" id="IPR036598">
    <property type="entry name" value="GOLD_dom_sf"/>
</dbReference>
<name>A0A7N5KKQ8_AILME</name>
<dbReference type="InterPro" id="IPR036865">
    <property type="entry name" value="CRAL-TRIO_dom_sf"/>
</dbReference>
<dbReference type="PROSITE" id="PS50191">
    <property type="entry name" value="CRAL_TRIO"/>
    <property type="match status" value="1"/>
</dbReference>
<dbReference type="InterPro" id="IPR001251">
    <property type="entry name" value="CRAL-TRIO_dom"/>
</dbReference>
<dbReference type="Pfam" id="PF04707">
    <property type="entry name" value="PRELI"/>
    <property type="match status" value="1"/>
</dbReference>
<sequence length="674" mass="76753">MVQKYQSPVRVYKHPFELIMAAYERRFPTCPLIPMFVDSDTVSEFKSEDGAIHVIERRCKLDIDAPRLLKKIAGVDYVYFVQKNSLNSRERTLHIEAHNETFSNRVIINEHCCYTVHPENEDWTCFEQSASLDIKSFFGFESTVEKIAMKQYTSNIKKGKEIIEYYLRQLEEEGITFVPRWTPPSIAPSSETSSSCKKQAMSLAVVVPDAAQAEGLGSEALSSPSGPPEPVAGTPDDKLDADYIKRYLGDLTPLQESCLIRLRQWLQETHKGKIPKDEHILRFLRARDFNIDKAREIMCQSLTWRKQHQVDYILETWSPPQVLQDYYAGGWHHHDKDGRPLYVLRLGQMDTKGLVRALGEEALLRYVLSVNEEGLRRCEENTKVFGRPISSWTCLVDLEGLNMRHLWRPGVKALLRIIEVVEANYPETLGRLLILRAPRVFPVLWTLVSPFIDDNTRRKFLIYAGNDYQGPGGLLDYIDKEIIPDFLSGECVILIQIVDASSVITWDFDVCKGDIVFNIYHSKRSPQPPKKDSLGAHSITSPGGNNVQLIDRVWQLGRDYSMVESPLVCREGESVQGSHVTRWPGFYILQWRFHSMPACAATSLPRVDDVLASLQVSSHKCKVMYYTEVIGSEDFRGSMTSLESSHSGFSQLSAATTSSSQSQSSSMISRWRFC</sequence>
<dbReference type="FunFam" id="3.40.525.10:FF:000006">
    <property type="entry name" value="SEC14-like lipid binding 1"/>
    <property type="match status" value="1"/>
</dbReference>
<dbReference type="AlphaFoldDB" id="A0A7N5KKQ8"/>
<evidence type="ECO:0000313" key="5">
    <source>
        <dbReference type="Ensembl" id="ENSAMEP00000041591.1"/>
    </source>
</evidence>
<dbReference type="PROSITE" id="PS50904">
    <property type="entry name" value="PRELI_MSF1"/>
    <property type="match status" value="1"/>
</dbReference>
<dbReference type="Pfam" id="PF00650">
    <property type="entry name" value="CRAL_TRIO"/>
    <property type="match status" value="1"/>
</dbReference>
<dbReference type="PROSITE" id="PS50866">
    <property type="entry name" value="GOLD"/>
    <property type="match status" value="1"/>
</dbReference>
<proteinExistence type="predicted"/>
<organism evidence="5 6">
    <name type="scientific">Ailuropoda melanoleuca</name>
    <name type="common">Giant panda</name>
    <dbReference type="NCBI Taxonomy" id="9646"/>
    <lineage>
        <taxon>Eukaryota</taxon>
        <taxon>Metazoa</taxon>
        <taxon>Chordata</taxon>
        <taxon>Craniata</taxon>
        <taxon>Vertebrata</taxon>
        <taxon>Euteleostomi</taxon>
        <taxon>Mammalia</taxon>
        <taxon>Eutheria</taxon>
        <taxon>Laurasiatheria</taxon>
        <taxon>Carnivora</taxon>
        <taxon>Caniformia</taxon>
        <taxon>Ursidae</taxon>
        <taxon>Ailuropoda</taxon>
    </lineage>
</organism>
<dbReference type="InterPro" id="IPR006797">
    <property type="entry name" value="PRELI/MSF1_dom"/>
</dbReference>
<dbReference type="Proteomes" id="UP000008912">
    <property type="component" value="Unassembled WGS sequence"/>
</dbReference>
<reference evidence="5 6" key="1">
    <citation type="journal article" date="2010" name="Nature">
        <title>The sequence and de novo assembly of the giant panda genome.</title>
        <authorList>
            <person name="Li R."/>
            <person name="Fan W."/>
            <person name="Tian G."/>
            <person name="Zhu H."/>
            <person name="He L."/>
            <person name="Cai J."/>
            <person name="Huang Q."/>
            <person name="Cai Q."/>
            <person name="Li B."/>
            <person name="Bai Y."/>
            <person name="Zhang Z."/>
            <person name="Zhang Y."/>
            <person name="Wang W."/>
            <person name="Li J."/>
            <person name="Wei F."/>
            <person name="Li H."/>
            <person name="Jian M."/>
            <person name="Li J."/>
            <person name="Zhang Z."/>
            <person name="Nielsen R."/>
            <person name="Li D."/>
            <person name="Gu W."/>
            <person name="Yang Z."/>
            <person name="Xuan Z."/>
            <person name="Ryder O.A."/>
            <person name="Leung F.C."/>
            <person name="Zhou Y."/>
            <person name="Cao J."/>
            <person name="Sun X."/>
            <person name="Fu Y."/>
            <person name="Fang X."/>
            <person name="Guo X."/>
            <person name="Wang B."/>
            <person name="Hou R."/>
            <person name="Shen F."/>
            <person name="Mu B."/>
            <person name="Ni P."/>
            <person name="Lin R."/>
            <person name="Qian W."/>
            <person name="Wang G."/>
            <person name="Yu C."/>
            <person name="Nie W."/>
            <person name="Wang J."/>
            <person name="Wu Z."/>
            <person name="Liang H."/>
            <person name="Min J."/>
            <person name="Wu Q."/>
            <person name="Cheng S."/>
            <person name="Ruan J."/>
            <person name="Wang M."/>
            <person name="Shi Z."/>
            <person name="Wen M."/>
            <person name="Liu B."/>
            <person name="Ren X."/>
            <person name="Zheng H."/>
            <person name="Dong D."/>
            <person name="Cook K."/>
            <person name="Shan G."/>
            <person name="Zhang H."/>
            <person name="Kosiol C."/>
            <person name="Xie X."/>
            <person name="Lu Z."/>
            <person name="Zheng H."/>
            <person name="Li Y."/>
            <person name="Steiner C.C."/>
            <person name="Lam T.T."/>
            <person name="Lin S."/>
            <person name="Zhang Q."/>
            <person name="Li G."/>
            <person name="Tian J."/>
            <person name="Gong T."/>
            <person name="Liu H."/>
            <person name="Zhang D."/>
            <person name="Fang L."/>
            <person name="Ye C."/>
            <person name="Zhang J."/>
            <person name="Hu W."/>
            <person name="Xu A."/>
            <person name="Ren Y."/>
            <person name="Zhang G."/>
            <person name="Bruford M.W."/>
            <person name="Li Q."/>
            <person name="Ma L."/>
            <person name="Guo Y."/>
            <person name="An N."/>
            <person name="Hu Y."/>
            <person name="Zheng Y."/>
            <person name="Shi Y."/>
            <person name="Li Z."/>
            <person name="Liu Q."/>
            <person name="Chen Y."/>
            <person name="Zhao J."/>
            <person name="Qu N."/>
            <person name="Zhao S."/>
            <person name="Tian F."/>
            <person name="Wang X."/>
            <person name="Wang H."/>
            <person name="Xu L."/>
            <person name="Liu X."/>
            <person name="Vinar T."/>
            <person name="Wang Y."/>
            <person name="Lam T.W."/>
            <person name="Yiu S.M."/>
            <person name="Liu S."/>
            <person name="Zhang H."/>
            <person name="Li D."/>
            <person name="Huang Y."/>
            <person name="Wang X."/>
            <person name="Yang G."/>
            <person name="Jiang Z."/>
            <person name="Wang J."/>
            <person name="Qin N."/>
            <person name="Li L."/>
            <person name="Li J."/>
            <person name="Bolund L."/>
            <person name="Kristiansen K."/>
            <person name="Wong G.K."/>
            <person name="Olson M."/>
            <person name="Zhang X."/>
            <person name="Li S."/>
            <person name="Yang H."/>
            <person name="Wang J."/>
            <person name="Wang J."/>
        </authorList>
    </citation>
    <scope>NUCLEOTIDE SEQUENCE [LARGE SCALE GENOMIC DNA]</scope>
</reference>
<gene>
    <name evidence="5" type="primary">SEC14L1</name>
</gene>
<evidence type="ECO:0000256" key="1">
    <source>
        <dbReference type="SAM" id="MobiDB-lite"/>
    </source>
</evidence>
<reference evidence="5" key="2">
    <citation type="submission" date="2025-08" db="UniProtKB">
        <authorList>
            <consortium name="Ensembl"/>
        </authorList>
    </citation>
    <scope>IDENTIFICATION</scope>
</reference>
<dbReference type="PANTHER" id="PTHR23324:SF51">
    <property type="entry name" value="SEC14-LIKE PROTEIN 1"/>
    <property type="match status" value="1"/>
</dbReference>
<dbReference type="Gene3D" id="3.40.525.10">
    <property type="entry name" value="CRAL-TRIO lipid binding domain"/>
    <property type="match status" value="1"/>
</dbReference>
<dbReference type="InterPro" id="IPR051064">
    <property type="entry name" value="SEC14/CRAL-TRIO_domain"/>
</dbReference>
<protein>
    <submittedName>
        <fullName evidence="5">SEC14 like lipid binding 1</fullName>
    </submittedName>
</protein>
<evidence type="ECO:0000259" key="4">
    <source>
        <dbReference type="PROSITE" id="PS50904"/>
    </source>
</evidence>
<dbReference type="GeneTree" id="ENSGT00940000155386"/>
<feature type="region of interest" description="Disordered" evidence="1">
    <location>
        <begin position="216"/>
        <end position="236"/>
    </location>
</feature>
<evidence type="ECO:0000313" key="6">
    <source>
        <dbReference type="Proteomes" id="UP000008912"/>
    </source>
</evidence>
<dbReference type="GO" id="GO:0039552">
    <property type="term" value="F:RIG-I binding"/>
    <property type="evidence" value="ECO:0007669"/>
    <property type="project" value="TreeGrafter"/>
</dbReference>
<dbReference type="GO" id="GO:0005829">
    <property type="term" value="C:cytosol"/>
    <property type="evidence" value="ECO:0007669"/>
    <property type="project" value="TreeGrafter"/>
</dbReference>
<dbReference type="InterPro" id="IPR009038">
    <property type="entry name" value="GOLD_dom"/>
</dbReference>
<dbReference type="InterPro" id="IPR036273">
    <property type="entry name" value="CRAL/TRIO_N_dom_sf"/>
</dbReference>
<accession>A0A7N5KKQ8</accession>
<dbReference type="SUPFAM" id="SSF46938">
    <property type="entry name" value="CRAL/TRIO N-terminal domain"/>
    <property type="match status" value="1"/>
</dbReference>
<reference evidence="5" key="3">
    <citation type="submission" date="2025-09" db="UniProtKB">
        <authorList>
            <consortium name="Ensembl"/>
        </authorList>
    </citation>
    <scope>IDENTIFICATION</scope>
</reference>
<feature type="domain" description="PRELI/MSF1" evidence="4">
    <location>
        <begin position="3"/>
        <end position="175"/>
    </location>
</feature>
<keyword evidence="6" id="KW-1185">Reference proteome</keyword>
<feature type="domain" description="CRAL-TRIO" evidence="2">
    <location>
        <begin position="319"/>
        <end position="495"/>
    </location>
</feature>
<dbReference type="SMART" id="SM00516">
    <property type="entry name" value="SEC14"/>
    <property type="match status" value="1"/>
</dbReference>
<dbReference type="CDD" id="cd00170">
    <property type="entry name" value="SEC14"/>
    <property type="match status" value="1"/>
</dbReference>
<dbReference type="SMART" id="SM01100">
    <property type="entry name" value="CRAL_TRIO_N"/>
    <property type="match status" value="1"/>
</dbReference>
<feature type="domain" description="GOLD" evidence="3">
    <location>
        <begin position="479"/>
        <end position="629"/>
    </location>
</feature>
<evidence type="ECO:0000259" key="3">
    <source>
        <dbReference type="PROSITE" id="PS50866"/>
    </source>
</evidence>
<dbReference type="SUPFAM" id="SSF101576">
    <property type="entry name" value="Supernatant protein factor (SPF), C-terminal domain"/>
    <property type="match status" value="1"/>
</dbReference>
<dbReference type="GO" id="GO:0039536">
    <property type="term" value="P:negative regulation of RIG-I signaling pathway"/>
    <property type="evidence" value="ECO:0007669"/>
    <property type="project" value="TreeGrafter"/>
</dbReference>
<dbReference type="Pfam" id="PF03765">
    <property type="entry name" value="CRAL_TRIO_N"/>
    <property type="match status" value="1"/>
</dbReference>
<evidence type="ECO:0000259" key="2">
    <source>
        <dbReference type="PROSITE" id="PS50191"/>
    </source>
</evidence>
<dbReference type="SUPFAM" id="SSF52087">
    <property type="entry name" value="CRAL/TRIO domain"/>
    <property type="match status" value="1"/>
</dbReference>